<dbReference type="AlphaFoldDB" id="A0A5N6W7U7"/>
<keyword evidence="2" id="KW-1185">Reference proteome</keyword>
<protein>
    <submittedName>
        <fullName evidence="1">Uncharacterized protein</fullName>
    </submittedName>
</protein>
<gene>
    <name evidence="1" type="ORF">BDV41DRAFT_113389</name>
</gene>
<sequence>MEFRGLNAWSEDADGTPWVRIRESIQCSAEREICVGLRRTDRRLNSRVSTRQPELVSGAPISGKGLGTRQRIPTGNTANGVEKRLKVPRGTESPFLGEFPTLEPPPRVTRHLKSLTSIAAFSTLISSETQQGSSQVSNRVRMSTRGFTGLLWVSRLL</sequence>
<name>A0A5N6W7U7_9EURO</name>
<evidence type="ECO:0000313" key="2">
    <source>
        <dbReference type="Proteomes" id="UP000325433"/>
    </source>
</evidence>
<accession>A0A5N6W7U7</accession>
<evidence type="ECO:0000313" key="1">
    <source>
        <dbReference type="EMBL" id="KAE8316608.1"/>
    </source>
</evidence>
<dbReference type="Proteomes" id="UP000325433">
    <property type="component" value="Unassembled WGS sequence"/>
</dbReference>
<reference evidence="2" key="1">
    <citation type="submission" date="2019-04" db="EMBL/GenBank/DDBJ databases">
        <title>Friends and foes A comparative genomics studyof 23 Aspergillus species from section Flavi.</title>
        <authorList>
            <consortium name="DOE Joint Genome Institute"/>
            <person name="Kjaerbolling I."/>
            <person name="Vesth T."/>
            <person name="Frisvad J.C."/>
            <person name="Nybo J.L."/>
            <person name="Theobald S."/>
            <person name="Kildgaard S."/>
            <person name="Isbrandt T."/>
            <person name="Kuo A."/>
            <person name="Sato A."/>
            <person name="Lyhne E.K."/>
            <person name="Kogle M.E."/>
            <person name="Wiebenga A."/>
            <person name="Kun R.S."/>
            <person name="Lubbers R.J."/>
            <person name="Makela M.R."/>
            <person name="Barry K."/>
            <person name="Chovatia M."/>
            <person name="Clum A."/>
            <person name="Daum C."/>
            <person name="Haridas S."/>
            <person name="He G."/>
            <person name="LaButti K."/>
            <person name="Lipzen A."/>
            <person name="Mondo S."/>
            <person name="Riley R."/>
            <person name="Salamov A."/>
            <person name="Simmons B.A."/>
            <person name="Magnuson J.K."/>
            <person name="Henrissat B."/>
            <person name="Mortensen U.H."/>
            <person name="Larsen T.O."/>
            <person name="Devries R.P."/>
            <person name="Grigoriev I.V."/>
            <person name="Machida M."/>
            <person name="Baker S.E."/>
            <person name="Andersen M.R."/>
        </authorList>
    </citation>
    <scope>NUCLEOTIDE SEQUENCE [LARGE SCALE GENOMIC DNA]</scope>
    <source>
        <strain evidence="2">CBS 130015</strain>
    </source>
</reference>
<dbReference type="EMBL" id="ML738306">
    <property type="protein sequence ID" value="KAE8316608.1"/>
    <property type="molecule type" value="Genomic_DNA"/>
</dbReference>
<organism evidence="1 2">
    <name type="scientific">Aspergillus transmontanensis</name>
    <dbReference type="NCBI Taxonomy" id="1034304"/>
    <lineage>
        <taxon>Eukaryota</taxon>
        <taxon>Fungi</taxon>
        <taxon>Dikarya</taxon>
        <taxon>Ascomycota</taxon>
        <taxon>Pezizomycotina</taxon>
        <taxon>Eurotiomycetes</taxon>
        <taxon>Eurotiomycetidae</taxon>
        <taxon>Eurotiales</taxon>
        <taxon>Aspergillaceae</taxon>
        <taxon>Aspergillus</taxon>
        <taxon>Aspergillus subgen. Circumdati</taxon>
    </lineage>
</organism>
<proteinExistence type="predicted"/>